<dbReference type="Pfam" id="PF13020">
    <property type="entry name" value="NOV_C"/>
    <property type="match status" value="1"/>
</dbReference>
<accession>A0ABS6YPT5</accession>
<reference evidence="3 4" key="1">
    <citation type="submission" date="2019-11" db="EMBL/GenBank/DDBJ databases">
        <authorList>
            <person name="Ay H."/>
        </authorList>
    </citation>
    <scope>NUCLEOTIDE SEQUENCE [LARGE SCALE GENOMIC DNA]</scope>
    <source>
        <strain evidence="3 4">BG9H</strain>
    </source>
</reference>
<sequence length="347" mass="37192">MIHPFSSSRTFRRNPRSQQGWTWPMSALSCGTSILMSLGEGTRRAALRWLELLRIADVPRSRALFTHHPGYADLTPAQYAEGLAWLRGRGLLDNCDQPVVLVQGSENCDSTAPLTISRAKWNEEAASARRAVGMAGEAAVLEMLAMGGARRIVHVAAVSDSFGFDIDVESSEGDTAHLEVKATTDPTRLVVHLSRHEYEVMRGDGDWICAAVLVGGQGEALNLVTVDRNWLCQAAPRDQDRRGSWESARYSVPGHALVPGLVTGGGRWIIPESVSPLLPLWGVSMSRREVSASSSASAIARPTARATGGGNALPTCRQTDVFPPVNAQSGGKPCSRASWGAVNLTGS</sequence>
<feature type="region of interest" description="Disordered" evidence="1">
    <location>
        <begin position="1"/>
        <end position="20"/>
    </location>
</feature>
<proteinExistence type="predicted"/>
<gene>
    <name evidence="3" type="ORF">GKQ77_16285</name>
</gene>
<keyword evidence="4" id="KW-1185">Reference proteome</keyword>
<comment type="caution">
    <text evidence="3">The sequence shown here is derived from an EMBL/GenBank/DDBJ whole genome shotgun (WGS) entry which is preliminary data.</text>
</comment>
<organism evidence="3 4">
    <name type="scientific">Streptomyces anatolicus</name>
    <dbReference type="NCBI Taxonomy" id="2675858"/>
    <lineage>
        <taxon>Bacteria</taxon>
        <taxon>Bacillati</taxon>
        <taxon>Actinomycetota</taxon>
        <taxon>Actinomycetes</taxon>
        <taxon>Kitasatosporales</taxon>
        <taxon>Streptomycetaceae</taxon>
        <taxon>Streptomyces</taxon>
    </lineage>
</organism>
<evidence type="ECO:0000259" key="2">
    <source>
        <dbReference type="Pfam" id="PF13020"/>
    </source>
</evidence>
<dbReference type="EMBL" id="WMBF01000159">
    <property type="protein sequence ID" value="MBW5423105.1"/>
    <property type="molecule type" value="Genomic_DNA"/>
</dbReference>
<protein>
    <submittedName>
        <fullName evidence="3">DUF3883 domain-containing protein</fullName>
    </submittedName>
</protein>
<name>A0ABS6YPT5_9ACTN</name>
<evidence type="ECO:0000313" key="4">
    <source>
        <dbReference type="Proteomes" id="UP001197114"/>
    </source>
</evidence>
<dbReference type="Proteomes" id="UP001197114">
    <property type="component" value="Unassembled WGS sequence"/>
</dbReference>
<feature type="domain" description="Protein NO VEIN C-terminal" evidence="2">
    <location>
        <begin position="143"/>
        <end position="215"/>
    </location>
</feature>
<evidence type="ECO:0000256" key="1">
    <source>
        <dbReference type="SAM" id="MobiDB-lite"/>
    </source>
</evidence>
<dbReference type="InterPro" id="IPR024975">
    <property type="entry name" value="NOV_C"/>
</dbReference>
<evidence type="ECO:0000313" key="3">
    <source>
        <dbReference type="EMBL" id="MBW5423105.1"/>
    </source>
</evidence>